<reference evidence="3" key="1">
    <citation type="submission" date="2019-08" db="EMBL/GenBank/DDBJ databases">
        <authorList>
            <person name="Kucharzyk K."/>
            <person name="Murdoch R.W."/>
            <person name="Higgins S."/>
            <person name="Loffler F."/>
        </authorList>
    </citation>
    <scope>NUCLEOTIDE SEQUENCE</scope>
</reference>
<dbReference type="CDD" id="cd12797">
    <property type="entry name" value="M23_peptidase"/>
    <property type="match status" value="1"/>
</dbReference>
<dbReference type="Gene3D" id="2.70.70.10">
    <property type="entry name" value="Glucose Permease (Domain IIA)"/>
    <property type="match status" value="1"/>
</dbReference>
<dbReference type="SUPFAM" id="SSF51261">
    <property type="entry name" value="Duplicated hybrid motif"/>
    <property type="match status" value="1"/>
</dbReference>
<evidence type="ECO:0000256" key="1">
    <source>
        <dbReference type="SAM" id="Phobius"/>
    </source>
</evidence>
<keyword evidence="1" id="KW-1133">Transmembrane helix</keyword>
<dbReference type="InterPro" id="IPR011055">
    <property type="entry name" value="Dup_hybrid_motif"/>
</dbReference>
<name>A0A644WKY0_9ZZZZ</name>
<protein>
    <recommendedName>
        <fullName evidence="2">M23ase beta-sheet core domain-containing protein</fullName>
    </recommendedName>
</protein>
<dbReference type="PANTHER" id="PTHR21666:SF286">
    <property type="entry name" value="LIPOPROTEIN NLPD"/>
    <property type="match status" value="1"/>
</dbReference>
<dbReference type="FunFam" id="2.70.70.10:FF:000006">
    <property type="entry name" value="M23 family peptidase"/>
    <property type="match status" value="1"/>
</dbReference>
<comment type="caution">
    <text evidence="3">The sequence shown here is derived from an EMBL/GenBank/DDBJ whole genome shotgun (WGS) entry which is preliminary data.</text>
</comment>
<evidence type="ECO:0000313" key="3">
    <source>
        <dbReference type="EMBL" id="MPM04148.1"/>
    </source>
</evidence>
<dbReference type="InterPro" id="IPR016047">
    <property type="entry name" value="M23ase_b-sheet_dom"/>
</dbReference>
<dbReference type="Pfam" id="PF01551">
    <property type="entry name" value="Peptidase_M23"/>
    <property type="match status" value="1"/>
</dbReference>
<dbReference type="EMBL" id="VSSQ01001013">
    <property type="protein sequence ID" value="MPM04148.1"/>
    <property type="molecule type" value="Genomic_DNA"/>
</dbReference>
<keyword evidence="1" id="KW-0812">Transmembrane</keyword>
<keyword evidence="1" id="KW-0472">Membrane</keyword>
<dbReference type="AlphaFoldDB" id="A0A644WKY0"/>
<sequence>MFGKRAKYIIDPITLSLHTVEKSGKYLTKKLLSGLGLSVIVGVLVAGAFFAFTDSPQENRITRDINYYRLRMQFLNNKTDELLSILNSLQAKDDRTYRTIFAMDPLTDEERNPGVGGPSGVYSQFGLIENGTILLETVSKLDLVSRKIVVQSNSFSDLSAMIENKEKMLASIPSIMPVDRNRVKFSSGFGWRQNPFSRSGSQFHPGIDLAGKIGTPVYATGDGVVTDPLGSMTGYGNVIVINHGFGFKTLYAHLSKKLVKEGEKVKRGQIIGLLGNTGPSTGPHVHYEVIRNGQKVNPINYIYSGFTNEEYQQLIKDAEENSKILS</sequence>
<gene>
    <name evidence="3" type="ORF">SDC9_50420</name>
</gene>
<dbReference type="GO" id="GO:0004222">
    <property type="term" value="F:metalloendopeptidase activity"/>
    <property type="evidence" value="ECO:0007669"/>
    <property type="project" value="TreeGrafter"/>
</dbReference>
<dbReference type="InterPro" id="IPR050570">
    <property type="entry name" value="Cell_wall_metabolism_enzyme"/>
</dbReference>
<feature type="transmembrane region" description="Helical" evidence="1">
    <location>
        <begin position="31"/>
        <end position="52"/>
    </location>
</feature>
<evidence type="ECO:0000259" key="2">
    <source>
        <dbReference type="Pfam" id="PF01551"/>
    </source>
</evidence>
<proteinExistence type="predicted"/>
<organism evidence="3">
    <name type="scientific">bioreactor metagenome</name>
    <dbReference type="NCBI Taxonomy" id="1076179"/>
    <lineage>
        <taxon>unclassified sequences</taxon>
        <taxon>metagenomes</taxon>
        <taxon>ecological metagenomes</taxon>
    </lineage>
</organism>
<feature type="domain" description="M23ase beta-sheet core" evidence="2">
    <location>
        <begin position="203"/>
        <end position="298"/>
    </location>
</feature>
<dbReference type="PANTHER" id="PTHR21666">
    <property type="entry name" value="PEPTIDASE-RELATED"/>
    <property type="match status" value="1"/>
</dbReference>
<accession>A0A644WKY0</accession>